<dbReference type="SUPFAM" id="SSF51445">
    <property type="entry name" value="(Trans)glycosidases"/>
    <property type="match status" value="1"/>
</dbReference>
<dbReference type="InterPro" id="IPR018371">
    <property type="entry name" value="Chitin-binding_1_CS"/>
</dbReference>
<dbReference type="PROSITE" id="PS50941">
    <property type="entry name" value="CHIT_BIND_I_2"/>
    <property type="match status" value="1"/>
</dbReference>
<dbReference type="PANTHER" id="PTHR11177">
    <property type="entry name" value="CHITINASE"/>
    <property type="match status" value="1"/>
</dbReference>
<keyword evidence="4" id="KW-0732">Signal</keyword>
<dbReference type="Proteomes" id="UP001629113">
    <property type="component" value="Unassembled WGS sequence"/>
</dbReference>
<comment type="caution">
    <text evidence="7">The sequence shown here is derived from an EMBL/GenBank/DDBJ whole genome shotgun (WGS) entry which is preliminary data.</text>
</comment>
<evidence type="ECO:0000256" key="1">
    <source>
        <dbReference type="ARBA" id="ARBA00012729"/>
    </source>
</evidence>
<dbReference type="InterPro" id="IPR017853">
    <property type="entry name" value="GH"/>
</dbReference>
<dbReference type="InterPro" id="IPR001223">
    <property type="entry name" value="Glyco_hydro18_cat"/>
</dbReference>
<feature type="signal peptide" evidence="4">
    <location>
        <begin position="1"/>
        <end position="19"/>
    </location>
</feature>
<dbReference type="InterPro" id="IPR050314">
    <property type="entry name" value="Glycosyl_Hydrlase_18"/>
</dbReference>
<dbReference type="Gene3D" id="3.20.20.80">
    <property type="entry name" value="Glycosidases"/>
    <property type="match status" value="1"/>
</dbReference>
<evidence type="ECO:0000256" key="3">
    <source>
        <dbReference type="PROSITE-ProRule" id="PRU00261"/>
    </source>
</evidence>
<feature type="disulfide bond" evidence="3">
    <location>
        <begin position="325"/>
        <end position="339"/>
    </location>
</feature>
<keyword evidence="8" id="KW-1185">Reference proteome</keyword>
<dbReference type="InterPro" id="IPR011583">
    <property type="entry name" value="Chitinase_II/V-like_cat"/>
</dbReference>
<evidence type="ECO:0000259" key="5">
    <source>
        <dbReference type="PROSITE" id="PS50941"/>
    </source>
</evidence>
<comment type="caution">
    <text evidence="3">Lacks conserved residue(s) required for the propagation of feature annotation.</text>
</comment>
<feature type="disulfide bond" evidence="3">
    <location>
        <begin position="320"/>
        <end position="332"/>
    </location>
</feature>
<dbReference type="InterPro" id="IPR036861">
    <property type="entry name" value="Endochitinase-like_sf"/>
</dbReference>
<evidence type="ECO:0000256" key="4">
    <source>
        <dbReference type="SAM" id="SignalP"/>
    </source>
</evidence>
<protein>
    <recommendedName>
        <fullName evidence="1">chitinase</fullName>
        <ecNumber evidence="1">3.2.1.14</ecNumber>
    </recommendedName>
</protein>
<dbReference type="Pfam" id="PF00704">
    <property type="entry name" value="Glyco_hydro_18"/>
    <property type="match status" value="1"/>
</dbReference>
<sequence length="452" mass="47959">MKAAIASLLGVFAAQVTQASSELVNGIYWDEWHNVGLPGPNVTEGINHVYVSFVNPSALATDPVGNFTPFVSVDTVKQRFGECTKVILSVGGWTWTPPFANASANATARDLFAKNIATMLEETGADGVDIDWEYPCGNGVDYKQVPNSEKTGEAETFPALLEAIRLAIGDKELSIAVPGLERDMLCYTPATVPRIAAAVNYFHIMSYDLMNRRDTVTKHHSDVVGSLEAVEAYLSMGLPASKAVLGFAFYAKYFLTDPTSDCATNPIGCAIVRAENEDGSDAGTSGALTFETSNMNPAPVPTNLTVSTDGSCGASAGFMCAAPNCCSSGGYCGSEAAYCGAGCQEGYGNCTGVSIPSSWARAQAGAVSDTERGGEYFWDSEANVFWTWDTTDFIAEKFEKIVKAKALGGVMGWSFGEDTFDNSHILAINAGVKALSDASTSGTTYRPRRVRN</sequence>
<name>A0ABR4PW82_9HELO</name>
<evidence type="ECO:0000313" key="8">
    <source>
        <dbReference type="Proteomes" id="UP001629113"/>
    </source>
</evidence>
<evidence type="ECO:0000256" key="2">
    <source>
        <dbReference type="ARBA" id="ARBA00022669"/>
    </source>
</evidence>
<proteinExistence type="predicted"/>
<dbReference type="PANTHER" id="PTHR11177:SF337">
    <property type="entry name" value="CHITINASE"/>
    <property type="match status" value="1"/>
</dbReference>
<evidence type="ECO:0000259" key="6">
    <source>
        <dbReference type="PROSITE" id="PS51910"/>
    </source>
</evidence>
<evidence type="ECO:0000313" key="7">
    <source>
        <dbReference type="EMBL" id="KAL3427606.1"/>
    </source>
</evidence>
<dbReference type="PROSITE" id="PS51910">
    <property type="entry name" value="GH18_2"/>
    <property type="match status" value="1"/>
</dbReference>
<feature type="chain" id="PRO_5046067794" description="chitinase" evidence="4">
    <location>
        <begin position="20"/>
        <end position="452"/>
    </location>
</feature>
<dbReference type="SUPFAM" id="SSF57016">
    <property type="entry name" value="Plant lectins/antimicrobial peptides"/>
    <property type="match status" value="1"/>
</dbReference>
<keyword evidence="3" id="KW-1015">Disulfide bond</keyword>
<dbReference type="EMBL" id="JBFCZG010000001">
    <property type="protein sequence ID" value="KAL3427606.1"/>
    <property type="molecule type" value="Genomic_DNA"/>
</dbReference>
<dbReference type="CDD" id="cd11618">
    <property type="entry name" value="ChtBD1_1"/>
    <property type="match status" value="1"/>
</dbReference>
<feature type="domain" description="Chitin-binding type-1" evidence="5">
    <location>
        <begin position="309"/>
        <end position="352"/>
    </location>
</feature>
<dbReference type="SMART" id="SM00636">
    <property type="entry name" value="Glyco_18"/>
    <property type="match status" value="1"/>
</dbReference>
<accession>A0ABR4PW82</accession>
<keyword evidence="2 3" id="KW-0147">Chitin-binding</keyword>
<dbReference type="InterPro" id="IPR001002">
    <property type="entry name" value="Chitin-bd_1"/>
</dbReference>
<organism evidence="7 8">
    <name type="scientific">Phlyctema vagabunda</name>
    <dbReference type="NCBI Taxonomy" id="108571"/>
    <lineage>
        <taxon>Eukaryota</taxon>
        <taxon>Fungi</taxon>
        <taxon>Dikarya</taxon>
        <taxon>Ascomycota</taxon>
        <taxon>Pezizomycotina</taxon>
        <taxon>Leotiomycetes</taxon>
        <taxon>Helotiales</taxon>
        <taxon>Dermateaceae</taxon>
        <taxon>Phlyctema</taxon>
    </lineage>
</organism>
<gene>
    <name evidence="7" type="ORF">PVAG01_01115</name>
</gene>
<dbReference type="Gene3D" id="3.30.60.10">
    <property type="entry name" value="Endochitinase-like"/>
    <property type="match status" value="1"/>
</dbReference>
<reference evidence="7 8" key="1">
    <citation type="submission" date="2024-06" db="EMBL/GenBank/DDBJ databases">
        <title>Complete genome of Phlyctema vagabunda strain 19-DSS-EL-015.</title>
        <authorList>
            <person name="Fiorenzani C."/>
        </authorList>
    </citation>
    <scope>NUCLEOTIDE SEQUENCE [LARGE SCALE GENOMIC DNA]</scope>
    <source>
        <strain evidence="7 8">19-DSS-EL-015</strain>
    </source>
</reference>
<dbReference type="EC" id="3.2.1.14" evidence="1"/>
<dbReference type="PROSITE" id="PS00026">
    <property type="entry name" value="CHIT_BIND_I_1"/>
    <property type="match status" value="1"/>
</dbReference>
<feature type="domain" description="GH18" evidence="6">
    <location>
        <begin position="23"/>
        <end position="435"/>
    </location>
</feature>